<dbReference type="InterPro" id="IPR009057">
    <property type="entry name" value="Homeodomain-like_sf"/>
</dbReference>
<accession>S4P7L1</accession>
<protein>
    <recommendedName>
        <fullName evidence="2">HTH psq-type domain-containing protein</fullName>
    </recommendedName>
</protein>
<dbReference type="Gene3D" id="1.10.10.60">
    <property type="entry name" value="Homeodomain-like"/>
    <property type="match status" value="1"/>
</dbReference>
<name>S4P7L1_9NEOP</name>
<dbReference type="Pfam" id="PF05225">
    <property type="entry name" value="HTH_psq"/>
    <property type="match status" value="1"/>
</dbReference>
<comment type="subcellular location">
    <subcellularLocation>
        <location evidence="1">Nucleus</location>
    </subcellularLocation>
</comment>
<sequence length="80" mass="9023">RASWSQENLEKAMRAVEKGLLSQIAAAKRHGIPRRTLRNHLKLGSSEKRIGRKAVLNKDQEGELIKEFQDLQSNGTSITK</sequence>
<dbReference type="SUPFAM" id="SSF46689">
    <property type="entry name" value="Homeodomain-like"/>
    <property type="match status" value="1"/>
</dbReference>
<reference evidence="3" key="1">
    <citation type="journal article" date="2013" name="BMC Genomics">
        <title>Unscrambling butterfly oogenesis.</title>
        <authorList>
            <person name="Carter J.M."/>
            <person name="Baker S.C."/>
            <person name="Pink R."/>
            <person name="Carter D.R."/>
            <person name="Collins A."/>
            <person name="Tomlin J."/>
            <person name="Gibbs M."/>
            <person name="Breuker C.J."/>
        </authorList>
    </citation>
    <scope>NUCLEOTIDE SEQUENCE</scope>
    <source>
        <tissue evidence="3">Ovary</tissue>
    </source>
</reference>
<evidence type="ECO:0000313" key="3">
    <source>
        <dbReference type="EMBL" id="JAA82695.1"/>
    </source>
</evidence>
<proteinExistence type="predicted"/>
<dbReference type="EMBL" id="GAIX01009865">
    <property type="protein sequence ID" value="JAA82695.1"/>
    <property type="molecule type" value="Transcribed_RNA"/>
</dbReference>
<dbReference type="AlphaFoldDB" id="S4P7L1"/>
<dbReference type="GO" id="GO:0005634">
    <property type="term" value="C:nucleus"/>
    <property type="evidence" value="ECO:0007669"/>
    <property type="project" value="UniProtKB-SubCell"/>
</dbReference>
<organism evidence="3">
    <name type="scientific">Pararge aegeria</name>
    <name type="common">speckled wood butterfly</name>
    <dbReference type="NCBI Taxonomy" id="116150"/>
    <lineage>
        <taxon>Eukaryota</taxon>
        <taxon>Metazoa</taxon>
        <taxon>Ecdysozoa</taxon>
        <taxon>Arthropoda</taxon>
        <taxon>Hexapoda</taxon>
        <taxon>Insecta</taxon>
        <taxon>Pterygota</taxon>
        <taxon>Neoptera</taxon>
        <taxon>Endopterygota</taxon>
        <taxon>Lepidoptera</taxon>
        <taxon>Glossata</taxon>
        <taxon>Ditrysia</taxon>
        <taxon>Papilionoidea</taxon>
        <taxon>Nymphalidae</taxon>
        <taxon>Satyrinae</taxon>
        <taxon>Satyrini</taxon>
        <taxon>Parargina</taxon>
        <taxon>Pararge</taxon>
    </lineage>
</organism>
<evidence type="ECO:0000256" key="1">
    <source>
        <dbReference type="ARBA" id="ARBA00004123"/>
    </source>
</evidence>
<dbReference type="GO" id="GO:0003677">
    <property type="term" value="F:DNA binding"/>
    <property type="evidence" value="ECO:0007669"/>
    <property type="project" value="InterPro"/>
</dbReference>
<feature type="domain" description="HTH psq-type" evidence="2">
    <location>
        <begin position="6"/>
        <end position="48"/>
    </location>
</feature>
<dbReference type="InterPro" id="IPR007889">
    <property type="entry name" value="HTH_Psq"/>
</dbReference>
<feature type="non-terminal residue" evidence="3">
    <location>
        <position position="80"/>
    </location>
</feature>
<evidence type="ECO:0000259" key="2">
    <source>
        <dbReference type="Pfam" id="PF05225"/>
    </source>
</evidence>
<feature type="non-terminal residue" evidence="3">
    <location>
        <position position="1"/>
    </location>
</feature>
<reference evidence="3" key="2">
    <citation type="submission" date="2013-05" db="EMBL/GenBank/DDBJ databases">
        <authorList>
            <person name="Carter J.-M."/>
            <person name="Baker S.C."/>
            <person name="Pink R."/>
            <person name="Carter D.R.F."/>
            <person name="Collins A."/>
            <person name="Tomlin J."/>
            <person name="Gibbs M."/>
            <person name="Breuker C.J."/>
        </authorList>
    </citation>
    <scope>NUCLEOTIDE SEQUENCE</scope>
    <source>
        <tissue evidence="3">Ovary</tissue>
    </source>
</reference>